<evidence type="ECO:0000313" key="2">
    <source>
        <dbReference type="Proteomes" id="UP000199673"/>
    </source>
</evidence>
<accession>A0A1I6XVT4</accession>
<sequence>MILKMENYSYPTRDEWLEYSMTFPVMRRFGFSFVKEFTLLLEGEKSSKEVHQIQNLYHWDSVLSTKVWNLRQSYVNTLVNFKRGIAKKDQDFKNELKVINLRQFDFYFETTLYYLISTRDVILQIVNLAFIEKCFHESKVKLDSGFIAKIGNLEVKNMIIFSTKNLKEINDLRNSMAHKFPKTTNDFRSEISEDGRRYSSYRRKAIDYDKRIEKLETGLEHLYQLYSGIESELRKQFPLETD</sequence>
<proteinExistence type="predicted"/>
<evidence type="ECO:0000313" key="1">
    <source>
        <dbReference type="EMBL" id="SFT42072.1"/>
    </source>
</evidence>
<dbReference type="EMBL" id="FPBF01000001">
    <property type="protein sequence ID" value="SFT42072.1"/>
    <property type="molecule type" value="Genomic_DNA"/>
</dbReference>
<keyword evidence="2" id="KW-1185">Reference proteome</keyword>
<dbReference type="AlphaFoldDB" id="A0A1I6XVT4"/>
<protein>
    <submittedName>
        <fullName evidence="1">Uncharacterized protein</fullName>
    </submittedName>
</protein>
<reference evidence="2" key="1">
    <citation type="submission" date="2016-10" db="EMBL/GenBank/DDBJ databases">
        <authorList>
            <person name="Varghese N."/>
            <person name="Submissions S."/>
        </authorList>
    </citation>
    <scope>NUCLEOTIDE SEQUENCE [LARGE SCALE GENOMIC DNA]</scope>
    <source>
        <strain evidence="2">DSM 23445</strain>
    </source>
</reference>
<dbReference type="Proteomes" id="UP000199673">
    <property type="component" value="Unassembled WGS sequence"/>
</dbReference>
<organism evidence="1 2">
    <name type="scientific">Algoriphagus locisalis</name>
    <dbReference type="NCBI Taxonomy" id="305507"/>
    <lineage>
        <taxon>Bacteria</taxon>
        <taxon>Pseudomonadati</taxon>
        <taxon>Bacteroidota</taxon>
        <taxon>Cytophagia</taxon>
        <taxon>Cytophagales</taxon>
        <taxon>Cyclobacteriaceae</taxon>
        <taxon>Algoriphagus</taxon>
    </lineage>
</organism>
<name>A0A1I6XVT4_9BACT</name>
<gene>
    <name evidence="1" type="ORF">SAMN04489724_0678</name>
</gene>